<evidence type="ECO:0000256" key="3">
    <source>
        <dbReference type="ARBA" id="ARBA00023180"/>
    </source>
</evidence>
<protein>
    <submittedName>
        <fullName evidence="7">Uncharacterized protein</fullName>
    </submittedName>
</protein>
<evidence type="ECO:0000256" key="1">
    <source>
        <dbReference type="ARBA" id="ARBA00022729"/>
    </source>
</evidence>
<dbReference type="CDD" id="cd05819">
    <property type="entry name" value="NHL"/>
    <property type="match status" value="1"/>
</dbReference>
<dbReference type="EMBL" id="CAJOBB010003302">
    <property type="protein sequence ID" value="CAF4033002.1"/>
    <property type="molecule type" value="Genomic_DNA"/>
</dbReference>
<dbReference type="InterPro" id="IPR011042">
    <property type="entry name" value="6-blade_b-propeller_TolB-like"/>
</dbReference>
<evidence type="ECO:0000256" key="5">
    <source>
        <dbReference type="SAM" id="Coils"/>
    </source>
</evidence>
<dbReference type="GO" id="GO:0005576">
    <property type="term" value="C:extracellular region"/>
    <property type="evidence" value="ECO:0007669"/>
    <property type="project" value="TreeGrafter"/>
</dbReference>
<feature type="coiled-coil region" evidence="5">
    <location>
        <begin position="83"/>
        <end position="125"/>
    </location>
</feature>
<feature type="repeat" description="NHL" evidence="4">
    <location>
        <begin position="443"/>
        <end position="474"/>
    </location>
</feature>
<keyword evidence="5" id="KW-0175">Coiled coil</keyword>
<dbReference type="EMBL" id="CAJNOE010000581">
    <property type="protein sequence ID" value="CAF1278524.1"/>
    <property type="molecule type" value="Genomic_DNA"/>
</dbReference>
<comment type="caution">
    <text evidence="7">The sequence shown here is derived from an EMBL/GenBank/DDBJ whole genome shotgun (WGS) entry which is preliminary data.</text>
</comment>
<gene>
    <name evidence="6" type="ORF">IZO911_LOCUS32833</name>
    <name evidence="7" type="ORF">KXQ929_LOCUS30406</name>
</gene>
<evidence type="ECO:0000313" key="7">
    <source>
        <dbReference type="EMBL" id="CAF4033002.1"/>
    </source>
</evidence>
<evidence type="ECO:0000313" key="8">
    <source>
        <dbReference type="Proteomes" id="UP000663868"/>
    </source>
</evidence>
<evidence type="ECO:0000313" key="6">
    <source>
        <dbReference type="EMBL" id="CAF1278524.1"/>
    </source>
</evidence>
<dbReference type="SUPFAM" id="SSF101898">
    <property type="entry name" value="NHL repeat"/>
    <property type="match status" value="1"/>
</dbReference>
<dbReference type="PANTHER" id="PTHR10680">
    <property type="entry name" value="PEPTIDYL-GLYCINE ALPHA-AMIDATING MONOOXYGENASE"/>
    <property type="match status" value="1"/>
</dbReference>
<dbReference type="InterPro" id="IPR001258">
    <property type="entry name" value="NHL_repeat"/>
</dbReference>
<dbReference type="Gene3D" id="2.40.10.500">
    <property type="match status" value="1"/>
</dbReference>
<name>A0A819R1G1_9BILA</name>
<dbReference type="Pfam" id="PF01436">
    <property type="entry name" value="NHL"/>
    <property type="match status" value="2"/>
</dbReference>
<evidence type="ECO:0000256" key="2">
    <source>
        <dbReference type="ARBA" id="ARBA00022737"/>
    </source>
</evidence>
<dbReference type="Proteomes" id="UP000663868">
    <property type="component" value="Unassembled WGS sequence"/>
</dbReference>
<evidence type="ECO:0000256" key="4">
    <source>
        <dbReference type="PROSITE-ProRule" id="PRU00504"/>
    </source>
</evidence>
<sequence>MATTNSRVRCFICNKGNTTYLCRGCSNDFCFQHLTEHRQILDKQFNEIINDHDQFQQTIIQQKQNPLNPSLIQQINEWEKNSIHQIQQTAEECRETVMKLTQKLMNNIEKKFIKLSQKLKEIRQENEFNEINLNHFKSKLTQITEEFLQPSNISIRQDSQEFIKKISVISSFEQIQTEKNKFQQVAVTVAGGNGDGHELNQLFNPWSILIDNDKSMYITDCHNHRIVKWKLNSKTGEIIAGGNETGNENNQLNNPRDIIFDKKNNSFIISDNANNRVIRHFDKNRTNQQILISNIDCWGLTIDKNGFIYVADCENNEVRRWKQGDEQGELVAGGNGQGNHLNQLNEPSFIFIDEDCSLYISDNQNHRVMKWKKDAKEGTIVAGGNGEGNSLEQLSSPEGVIVDHSGQIYVADYANDRVMRWCEGDDEGEIVVGGNGEGDQSNQLYGPSGLSFDDEENLYIVDGYNHRIQKYEKLSN</sequence>
<dbReference type="Gene3D" id="2.120.10.30">
    <property type="entry name" value="TolB, C-terminal domain"/>
    <property type="match status" value="2"/>
</dbReference>
<dbReference type="PROSITE" id="PS51125">
    <property type="entry name" value="NHL"/>
    <property type="match status" value="1"/>
</dbReference>
<proteinExistence type="predicted"/>
<dbReference type="AlphaFoldDB" id="A0A819R1G1"/>
<dbReference type="PANTHER" id="PTHR10680:SF28">
    <property type="entry name" value="SMP-30_GLUCONOLACTONASE_LRE-LIKE REGION DOMAIN-CONTAINING PROTEIN"/>
    <property type="match status" value="1"/>
</dbReference>
<keyword evidence="2" id="KW-0677">Repeat</keyword>
<accession>A0A819R1G1</accession>
<dbReference type="Proteomes" id="UP000663860">
    <property type="component" value="Unassembled WGS sequence"/>
</dbReference>
<organism evidence="7 8">
    <name type="scientific">Adineta steineri</name>
    <dbReference type="NCBI Taxonomy" id="433720"/>
    <lineage>
        <taxon>Eukaryota</taxon>
        <taxon>Metazoa</taxon>
        <taxon>Spiralia</taxon>
        <taxon>Gnathifera</taxon>
        <taxon>Rotifera</taxon>
        <taxon>Eurotatoria</taxon>
        <taxon>Bdelloidea</taxon>
        <taxon>Adinetida</taxon>
        <taxon>Adinetidae</taxon>
        <taxon>Adineta</taxon>
    </lineage>
</organism>
<keyword evidence="1" id="KW-0732">Signal</keyword>
<keyword evidence="3" id="KW-0325">Glycoprotein</keyword>
<reference evidence="7" key="1">
    <citation type="submission" date="2021-02" db="EMBL/GenBank/DDBJ databases">
        <authorList>
            <person name="Nowell W R."/>
        </authorList>
    </citation>
    <scope>NUCLEOTIDE SEQUENCE</scope>
</reference>